<dbReference type="InterPro" id="IPR036388">
    <property type="entry name" value="WH-like_DNA-bd_sf"/>
</dbReference>
<sequence length="1103" mass="126270">MGAFDVSSKVHIPAIPRTFVRRNRLLSILKGALDGEHEKEYRVILLCAPGGYGKTTALVDYIRQAQLPCCWYTLEPMDADAITFLRVLVTSIQHVFPHFGKSVSARLSGSAFSESEALSGPVLMDALLTAIENEIQEHFLLVLNDFHEVNNSAPVLELLNHFLRKQPQHCTVVVESRAVPRLELAPLLARREVYAIGNAHFRFLPDEICELARVQGSITLTLQEAEKLAHSFDGWIAGILLGTRLGEGQMSPGGGRILSGTSTLRLERQQLFAYLVHEVFKREQEVYAFLKEVAILPQMAPEVCDALLQRNDSASRLSYLEQQGLFVSQVETDEGPFFLCHPVLRDMLCEEFQREQPERYTELQRRASEFFCQRGEYQQALYHAQRAGEYEQMACLLQDAYQQSVKRGRSSEGLAHWIDDIPTDIWMKYPRLPLIRASLYLAQGDIAHALPLLTRSHELVDNAAETMESEDRRLLQAEIALARSKALFFSGNYVQAQILCQQALPTIPADEVPLLAEAHLRLGMCAQMLGCFGDCIRELQQALRLWGYGIAAKQTALLHSQLANTYSLMGNLALAEHHYRRAMSCLEELHDDYERANTLIGRGVTLQRYGKYDEAVTVLQEALDLARKIGFRRAEAYALVSLGDVYQDQGKYDQALLMMEDGLSLASQLAEHYLVGYTHNTLAMTYLLMGDPHTALVHLAQTEATADEKTSYHNELGALVRGTVWLYQQEYQQAKTCFLALAETLHAKGYKRELVQVMVRLAACYGALQERDEAVRHLERAQRLAEEYHYEALLPLELERLPGIAETLRFQHERDSNRELPVKKEAVPQNREPQSRAKMPDAYSRLQAVKTEVVPKLRILALGEPVVLLEGKPITRWRMARAMELCFFLLDKGKPVHKEQIMLALWPEVDEAIDQTLRSTIYYLRKALGEGCISYRSGYYALNLQAHYGDEVCYDVAQFEEYYKEAKENYEVKEFDEAYELFLRMVHLYRGDYAQSFYHDWCIPRREELRLAYLDARRHLALICWKQGAYQESASHWQQMLIVDRCMEEAHYGLMRCYMQMGKRSLALRQYQRCAEALQEELGIEPGERIQHLYQRLTGQVRE</sequence>
<dbReference type="PANTHER" id="PTHR35807">
    <property type="entry name" value="TRANSCRIPTIONAL REGULATOR REDD-RELATED"/>
    <property type="match status" value="1"/>
</dbReference>
<dbReference type="InterPro" id="IPR051677">
    <property type="entry name" value="AfsR-DnrI-RedD_regulator"/>
</dbReference>
<dbReference type="Gene3D" id="1.10.10.10">
    <property type="entry name" value="Winged helix-like DNA-binding domain superfamily/Winged helix DNA-binding domain"/>
    <property type="match status" value="1"/>
</dbReference>
<proteinExistence type="predicted"/>
<evidence type="ECO:0000313" key="4">
    <source>
        <dbReference type="EMBL" id="BBH91657.1"/>
    </source>
</evidence>
<dbReference type="SUPFAM" id="SSF52540">
    <property type="entry name" value="P-loop containing nucleoside triphosphate hydrolases"/>
    <property type="match status" value="1"/>
</dbReference>
<dbReference type="AlphaFoldDB" id="A0A455STF6"/>
<feature type="repeat" description="TPR" evidence="1">
    <location>
        <begin position="596"/>
        <end position="629"/>
    </location>
</feature>
<dbReference type="InterPro" id="IPR016032">
    <property type="entry name" value="Sig_transdc_resp-reg_C-effctor"/>
</dbReference>
<evidence type="ECO:0000256" key="1">
    <source>
        <dbReference type="PROSITE-ProRule" id="PRU00339"/>
    </source>
</evidence>
<dbReference type="SMART" id="SM01043">
    <property type="entry name" value="BTAD"/>
    <property type="match status" value="1"/>
</dbReference>
<dbReference type="InterPro" id="IPR005158">
    <property type="entry name" value="BTAD"/>
</dbReference>
<dbReference type="GO" id="GO:0003677">
    <property type="term" value="F:DNA binding"/>
    <property type="evidence" value="ECO:0007669"/>
    <property type="project" value="InterPro"/>
</dbReference>
<dbReference type="Pfam" id="PF17874">
    <property type="entry name" value="TPR_MalT"/>
    <property type="match status" value="1"/>
</dbReference>
<dbReference type="InterPro" id="IPR019734">
    <property type="entry name" value="TPR_rpt"/>
</dbReference>
<dbReference type="Pfam" id="PF25873">
    <property type="entry name" value="WHD_MalT"/>
    <property type="match status" value="1"/>
</dbReference>
<feature type="region of interest" description="Disordered" evidence="2">
    <location>
        <begin position="819"/>
        <end position="840"/>
    </location>
</feature>
<feature type="domain" description="Bacterial transcriptional activator" evidence="3">
    <location>
        <begin position="954"/>
        <end position="1098"/>
    </location>
</feature>
<dbReference type="InterPro" id="IPR027417">
    <property type="entry name" value="P-loop_NTPase"/>
</dbReference>
<dbReference type="InterPro" id="IPR041617">
    <property type="entry name" value="TPR_MalT"/>
</dbReference>
<name>A0A455STF6_9CHLR</name>
<evidence type="ECO:0000259" key="3">
    <source>
        <dbReference type="SMART" id="SM01043"/>
    </source>
</evidence>
<dbReference type="PROSITE" id="PS50005">
    <property type="entry name" value="TPR"/>
    <property type="match status" value="2"/>
</dbReference>
<accession>A0A455STF6</accession>
<evidence type="ECO:0000256" key="2">
    <source>
        <dbReference type="SAM" id="MobiDB-lite"/>
    </source>
</evidence>
<dbReference type="SUPFAM" id="SSF46894">
    <property type="entry name" value="C-terminal effector domain of the bipartite response regulators"/>
    <property type="match status" value="1"/>
</dbReference>
<organism evidence="4">
    <name type="scientific">Thermosporothrix sp. COM3</name>
    <dbReference type="NCBI Taxonomy" id="2490863"/>
    <lineage>
        <taxon>Bacteria</taxon>
        <taxon>Bacillati</taxon>
        <taxon>Chloroflexota</taxon>
        <taxon>Ktedonobacteria</taxon>
        <taxon>Ktedonobacterales</taxon>
        <taxon>Thermosporotrichaceae</taxon>
        <taxon>Thermosporothrix</taxon>
    </lineage>
</organism>
<dbReference type="Pfam" id="PF03704">
    <property type="entry name" value="BTAD"/>
    <property type="match status" value="1"/>
</dbReference>
<dbReference type="InterPro" id="IPR011990">
    <property type="entry name" value="TPR-like_helical_dom_sf"/>
</dbReference>
<gene>
    <name evidence="4" type="ORF">KTC_64080</name>
</gene>
<dbReference type="SMART" id="SM00028">
    <property type="entry name" value="TPR"/>
    <property type="match status" value="11"/>
</dbReference>
<dbReference type="Gene3D" id="3.40.50.300">
    <property type="entry name" value="P-loop containing nucleotide triphosphate hydrolases"/>
    <property type="match status" value="1"/>
</dbReference>
<reference evidence="4" key="1">
    <citation type="submission" date="2018-12" db="EMBL/GenBank/DDBJ databases">
        <title>Novel natural products biosynthetic potential of the class Ktedonobacteria.</title>
        <authorList>
            <person name="Zheng Y."/>
            <person name="Saitou A."/>
            <person name="Wang C.M."/>
            <person name="Toyoda A."/>
            <person name="Minakuchi Y."/>
            <person name="Sekiguchi Y."/>
            <person name="Ueda K."/>
            <person name="Takano H."/>
            <person name="Sakai Y."/>
            <person name="Yokota A."/>
            <person name="Yabe S."/>
        </authorList>
    </citation>
    <scope>NUCLEOTIDE SEQUENCE</scope>
    <source>
        <strain evidence="4">COM3</strain>
    </source>
</reference>
<dbReference type="EMBL" id="AP019376">
    <property type="protein sequence ID" value="BBH91657.1"/>
    <property type="molecule type" value="Genomic_DNA"/>
</dbReference>
<keyword evidence="1" id="KW-0802">TPR repeat</keyword>
<protein>
    <recommendedName>
        <fullName evidence="3">Bacterial transcriptional activator domain-containing protein</fullName>
    </recommendedName>
</protein>
<dbReference type="SUPFAM" id="SSF48452">
    <property type="entry name" value="TPR-like"/>
    <property type="match status" value="4"/>
</dbReference>
<dbReference type="GO" id="GO:0006355">
    <property type="term" value="P:regulation of DNA-templated transcription"/>
    <property type="evidence" value="ECO:0007669"/>
    <property type="project" value="InterPro"/>
</dbReference>
<dbReference type="PANTHER" id="PTHR35807:SF2">
    <property type="entry name" value="TRANSCRIPTIONAL ACTIVATOR DOMAIN"/>
    <property type="match status" value="1"/>
</dbReference>
<dbReference type="InterPro" id="IPR059106">
    <property type="entry name" value="WHD_MalT"/>
</dbReference>
<feature type="repeat" description="TPR" evidence="1">
    <location>
        <begin position="636"/>
        <end position="669"/>
    </location>
</feature>
<dbReference type="Gene3D" id="1.25.40.10">
    <property type="entry name" value="Tetratricopeptide repeat domain"/>
    <property type="match status" value="4"/>
</dbReference>